<evidence type="ECO:0000313" key="2">
    <source>
        <dbReference type="Proteomes" id="UP000078437"/>
    </source>
</evidence>
<organism evidence="1 2">
    <name type="scientific">Agromyces aureus</name>
    <dbReference type="NCBI Taxonomy" id="453304"/>
    <lineage>
        <taxon>Bacteria</taxon>
        <taxon>Bacillati</taxon>
        <taxon>Actinomycetota</taxon>
        <taxon>Actinomycetes</taxon>
        <taxon>Micrococcales</taxon>
        <taxon>Microbacteriaceae</taxon>
        <taxon>Agromyces</taxon>
    </lineage>
</organism>
<reference evidence="2" key="2">
    <citation type="submission" date="2016-01" db="EMBL/GenBank/DDBJ databases">
        <title>Complete genome sequence of Agromyces aureus AR33T and comparison with related organisms.</title>
        <authorList>
            <person name="Corretto E."/>
            <person name="Antonielli L."/>
            <person name="Sessitsch A."/>
            <person name="Brader G."/>
        </authorList>
    </citation>
    <scope>NUCLEOTIDE SEQUENCE [LARGE SCALE GENOMIC DNA]</scope>
    <source>
        <strain evidence="2">AR33</strain>
    </source>
</reference>
<sequence>MNWRSTQEDATQAFRSSEGLRTLLRRLQESDGAAWRTDPEASALLQFAAEKYSALARKHGLDPWEAASAAFDAMRAPATLRADDPWALVTRAVQVTCIAEERAQGLLCSVHQARRAKVSAFHDAERFSDREHELPEYHPAFRTEPVDFDPDHSSREDVSAAVRDAIMLFSLLGWPRDRARSGVEYVCGRLADAPSRASAYESLRRDAAARAHLDLHQRAWLAMLKTLLGCCDPLHQHTVAGRGILWRLLVGEPLRALLHDDDLVTEIVVNAPRVLS</sequence>
<dbReference type="AlphaFoldDB" id="A0A191WGK9"/>
<reference evidence="1 2" key="1">
    <citation type="journal article" date="2016" name="Int. J. Syst. Evol. Microbiol.">
        <title>Agromyces aureus sp. nov., isolated from the rhizosphere of Salix caprea L. grown in a heavy-metal-contaminated soil.</title>
        <authorList>
            <person name="Corretto E."/>
            <person name="Antonielli L."/>
            <person name="Sessitsch A."/>
            <person name="Compant S."/>
            <person name="Gorfer M."/>
            <person name="Kuffner M."/>
            <person name="Brader G."/>
        </authorList>
    </citation>
    <scope>NUCLEOTIDE SEQUENCE [LARGE SCALE GENOMIC DNA]</scope>
    <source>
        <strain evidence="1 2">AR33</strain>
    </source>
</reference>
<keyword evidence="2" id="KW-1185">Reference proteome</keyword>
<gene>
    <name evidence="1" type="ORF">ATC03_12230</name>
</gene>
<name>A0A191WGK9_9MICO</name>
<dbReference type="OrthoDB" id="3239759at2"/>
<dbReference type="Proteomes" id="UP000078437">
    <property type="component" value="Chromosome"/>
</dbReference>
<evidence type="ECO:0008006" key="3">
    <source>
        <dbReference type="Google" id="ProtNLM"/>
    </source>
</evidence>
<evidence type="ECO:0000313" key="1">
    <source>
        <dbReference type="EMBL" id="ANJ27367.1"/>
    </source>
</evidence>
<accession>A0A191WGK9</accession>
<proteinExistence type="predicted"/>
<dbReference type="STRING" id="453304.ATC03_12230"/>
<dbReference type="KEGG" id="agy:ATC03_12230"/>
<dbReference type="EMBL" id="CP013979">
    <property type="protein sequence ID" value="ANJ27367.1"/>
    <property type="molecule type" value="Genomic_DNA"/>
</dbReference>
<protein>
    <recommendedName>
        <fullName evidence="3">Serine/arginine repetitive matrix protein 2</fullName>
    </recommendedName>
</protein>